<sequence>MDLQTPHDKKLEDDEKLVCSSIDSPLHQVARLPHNHSSYNEDYSFDFPPISFTAFFGSKILRTCLKKVKQNSIIGNRSSHLDNNESCVAPGCDLDWQHKLTSELHWYNTYVPRDRKLQHDYTYKYNQQIRKEIVACISSFVVSTTVFLGIFYSIWSILLKSTSVQPLQKEHDHDHSIWPSLLGLFGFMVLICAVAAMILVGAVFTRTQKATLIFWVVLMHLQSANSIIDVFVILIGGLFMGWYAFWRKATTKRSDMNKDAKKLSAQTII</sequence>
<comment type="caution">
    <text evidence="2">The sequence shown here is derived from an EMBL/GenBank/DDBJ whole genome shotgun (WGS) entry which is preliminary data.</text>
</comment>
<name>A0A9D5AXX3_PEA</name>
<feature type="transmembrane region" description="Helical" evidence="1">
    <location>
        <begin position="177"/>
        <end position="205"/>
    </location>
</feature>
<dbReference type="AlphaFoldDB" id="A0A9D5AXX3"/>
<dbReference type="EMBL" id="JAMSHJ010000003">
    <property type="protein sequence ID" value="KAI5428332.1"/>
    <property type="molecule type" value="Genomic_DNA"/>
</dbReference>
<keyword evidence="3" id="KW-1185">Reference proteome</keyword>
<dbReference type="Gramene" id="PSAT_LOCUS12709_t1">
    <property type="protein sequence ID" value="CAL5192841.1"/>
    <property type="gene ID" value="PSAT_LOCUS12709"/>
</dbReference>
<dbReference type="OrthoDB" id="1436624at2759"/>
<protein>
    <submittedName>
        <fullName evidence="2">Uncharacterized protein</fullName>
    </submittedName>
</protein>
<dbReference type="Gramene" id="Psat03G0335900-T1">
    <property type="protein sequence ID" value="KAI5428332.1"/>
    <property type="gene ID" value="KIW84_033359"/>
</dbReference>
<evidence type="ECO:0000313" key="3">
    <source>
        <dbReference type="Proteomes" id="UP001058974"/>
    </source>
</evidence>
<accession>A0A9D5AXX3</accession>
<keyword evidence="1" id="KW-1133">Transmembrane helix</keyword>
<feature type="transmembrane region" description="Helical" evidence="1">
    <location>
        <begin position="226"/>
        <end position="246"/>
    </location>
</feature>
<organism evidence="2 3">
    <name type="scientific">Pisum sativum</name>
    <name type="common">Garden pea</name>
    <name type="synonym">Lathyrus oleraceus</name>
    <dbReference type="NCBI Taxonomy" id="3888"/>
    <lineage>
        <taxon>Eukaryota</taxon>
        <taxon>Viridiplantae</taxon>
        <taxon>Streptophyta</taxon>
        <taxon>Embryophyta</taxon>
        <taxon>Tracheophyta</taxon>
        <taxon>Spermatophyta</taxon>
        <taxon>Magnoliopsida</taxon>
        <taxon>eudicotyledons</taxon>
        <taxon>Gunneridae</taxon>
        <taxon>Pentapetalae</taxon>
        <taxon>rosids</taxon>
        <taxon>fabids</taxon>
        <taxon>Fabales</taxon>
        <taxon>Fabaceae</taxon>
        <taxon>Papilionoideae</taxon>
        <taxon>50 kb inversion clade</taxon>
        <taxon>NPAAA clade</taxon>
        <taxon>Hologalegina</taxon>
        <taxon>IRL clade</taxon>
        <taxon>Fabeae</taxon>
        <taxon>Lathyrus</taxon>
    </lineage>
</organism>
<gene>
    <name evidence="2" type="ORF">KIW84_033359</name>
</gene>
<keyword evidence="1" id="KW-0812">Transmembrane</keyword>
<dbReference type="Proteomes" id="UP001058974">
    <property type="component" value="Chromosome 3"/>
</dbReference>
<feature type="transmembrane region" description="Helical" evidence="1">
    <location>
        <begin position="133"/>
        <end position="157"/>
    </location>
</feature>
<evidence type="ECO:0000256" key="1">
    <source>
        <dbReference type="SAM" id="Phobius"/>
    </source>
</evidence>
<dbReference type="Gramene" id="Psat3g101360.1">
    <property type="protein sequence ID" value="Psat3g101360.1.cds"/>
    <property type="gene ID" value="Psat3g101360"/>
</dbReference>
<keyword evidence="1" id="KW-0472">Membrane</keyword>
<reference evidence="2 3" key="1">
    <citation type="journal article" date="2022" name="Nat. Genet.">
        <title>Improved pea reference genome and pan-genome highlight genomic features and evolutionary characteristics.</title>
        <authorList>
            <person name="Yang T."/>
            <person name="Liu R."/>
            <person name="Luo Y."/>
            <person name="Hu S."/>
            <person name="Wang D."/>
            <person name="Wang C."/>
            <person name="Pandey M.K."/>
            <person name="Ge S."/>
            <person name="Xu Q."/>
            <person name="Li N."/>
            <person name="Li G."/>
            <person name="Huang Y."/>
            <person name="Saxena R.K."/>
            <person name="Ji Y."/>
            <person name="Li M."/>
            <person name="Yan X."/>
            <person name="He Y."/>
            <person name="Liu Y."/>
            <person name="Wang X."/>
            <person name="Xiang C."/>
            <person name="Varshney R.K."/>
            <person name="Ding H."/>
            <person name="Gao S."/>
            <person name="Zong X."/>
        </authorList>
    </citation>
    <scope>NUCLEOTIDE SEQUENCE [LARGE SCALE GENOMIC DNA]</scope>
    <source>
        <strain evidence="2 3">cv. Zhongwan 6</strain>
    </source>
</reference>
<proteinExistence type="predicted"/>
<evidence type="ECO:0000313" key="2">
    <source>
        <dbReference type="EMBL" id="KAI5428332.1"/>
    </source>
</evidence>